<feature type="domain" description="Formyl transferase N-terminal" evidence="1">
    <location>
        <begin position="65"/>
        <end position="165"/>
    </location>
</feature>
<dbReference type="RefSeq" id="WP_119639173.1">
    <property type="nucleotide sequence ID" value="NZ_QXFJ01000011.1"/>
</dbReference>
<reference evidence="3 5" key="2">
    <citation type="submission" date="2019-07" db="EMBL/GenBank/DDBJ databases">
        <title>Draft genome of two Muricauda strains isolated from deep sea.</title>
        <authorList>
            <person name="Sun C."/>
        </authorList>
    </citation>
    <scope>NUCLEOTIDE SEQUENCE [LARGE SCALE GENOMIC DNA]</scope>
    <source>
        <strain evidence="3 5">NH166</strain>
    </source>
</reference>
<reference evidence="2 4" key="1">
    <citation type="submission" date="2018-08" db="EMBL/GenBank/DDBJ databases">
        <title>Proposal of Muricauda 72 sp.nov. and Muricauda NH166 sp.nov., isolated from seawater.</title>
        <authorList>
            <person name="Cheng H."/>
            <person name="Wu Y.-H."/>
            <person name="Guo L.-L."/>
            <person name="Xu X.-W."/>
        </authorList>
    </citation>
    <scope>NUCLEOTIDE SEQUENCE [LARGE SCALE GENOMIC DNA]</scope>
    <source>
        <strain evidence="2 4">NH166</strain>
    </source>
</reference>
<dbReference type="GO" id="GO:0004479">
    <property type="term" value="F:methionyl-tRNA formyltransferase activity"/>
    <property type="evidence" value="ECO:0007669"/>
    <property type="project" value="TreeGrafter"/>
</dbReference>
<dbReference type="EMBL" id="VNWL01000010">
    <property type="protein sequence ID" value="TXK05056.1"/>
    <property type="molecule type" value="Genomic_DNA"/>
</dbReference>
<dbReference type="Gene3D" id="3.40.50.12230">
    <property type="match status" value="1"/>
</dbReference>
<evidence type="ECO:0000313" key="3">
    <source>
        <dbReference type="EMBL" id="TXK05056.1"/>
    </source>
</evidence>
<sequence>MKNIVFLGSKQIGYECLEYLVENAKELDYNILGVLTNNRGENIKALAQKSQIRILSDLDAFLALKEEVHIAISVQYHLILKKEHINKAKDITINLHMAPLPEYRGCNQFSFAIIDGKTEFGTTLHRLDEGIDSGDILFEKRFPIEQGIWVDQLYEKTFKASIELFQESLPKILDNEYKCTPQKALMSERGTTLHFRKEIEDIKRIDLNWNSEKIRSHIRATYFPGFEPPYTQIGDQKIYFTKTI</sequence>
<comment type="caution">
    <text evidence="2">The sequence shown here is derived from an EMBL/GenBank/DDBJ whole genome shotgun (WGS) entry which is preliminary data.</text>
</comment>
<gene>
    <name evidence="2" type="ORF">D2U88_04790</name>
    <name evidence="3" type="ORF">FQ019_04760</name>
</gene>
<keyword evidence="5" id="KW-1185">Reference proteome</keyword>
<proteinExistence type="predicted"/>
<dbReference type="GO" id="GO:0005829">
    <property type="term" value="C:cytosol"/>
    <property type="evidence" value="ECO:0007669"/>
    <property type="project" value="TreeGrafter"/>
</dbReference>
<dbReference type="OrthoDB" id="1092294at2"/>
<dbReference type="SUPFAM" id="SSF53328">
    <property type="entry name" value="Formyltransferase"/>
    <property type="match status" value="1"/>
</dbReference>
<evidence type="ECO:0000259" key="1">
    <source>
        <dbReference type="Pfam" id="PF00551"/>
    </source>
</evidence>
<protein>
    <recommendedName>
        <fullName evidence="1">Formyl transferase N-terminal domain-containing protein</fullName>
    </recommendedName>
</protein>
<name>A0A418N9T0_9FLAO</name>
<dbReference type="PANTHER" id="PTHR11138:SF5">
    <property type="entry name" value="METHIONYL-TRNA FORMYLTRANSFERASE, MITOCHONDRIAL"/>
    <property type="match status" value="1"/>
</dbReference>
<evidence type="ECO:0000313" key="2">
    <source>
        <dbReference type="EMBL" id="RIV72556.1"/>
    </source>
</evidence>
<dbReference type="Pfam" id="PF00551">
    <property type="entry name" value="Formyl_trans_N"/>
    <property type="match status" value="1"/>
</dbReference>
<organism evidence="2 4">
    <name type="scientific">Flagellimonas aequoris</name>
    <dbReference type="NCBI Taxonomy" id="2306997"/>
    <lineage>
        <taxon>Bacteria</taxon>
        <taxon>Pseudomonadati</taxon>
        <taxon>Bacteroidota</taxon>
        <taxon>Flavobacteriia</taxon>
        <taxon>Flavobacteriales</taxon>
        <taxon>Flavobacteriaceae</taxon>
        <taxon>Flagellimonas</taxon>
    </lineage>
</organism>
<dbReference type="PANTHER" id="PTHR11138">
    <property type="entry name" value="METHIONYL-TRNA FORMYLTRANSFERASE"/>
    <property type="match status" value="1"/>
</dbReference>
<dbReference type="InterPro" id="IPR036477">
    <property type="entry name" value="Formyl_transf_N_sf"/>
</dbReference>
<dbReference type="Proteomes" id="UP000284189">
    <property type="component" value="Unassembled WGS sequence"/>
</dbReference>
<evidence type="ECO:0000313" key="5">
    <source>
        <dbReference type="Proteomes" id="UP000321528"/>
    </source>
</evidence>
<dbReference type="AlphaFoldDB" id="A0A418N9T0"/>
<dbReference type="Proteomes" id="UP000321528">
    <property type="component" value="Unassembled WGS sequence"/>
</dbReference>
<accession>A0A418N9T0</accession>
<dbReference type="InterPro" id="IPR002376">
    <property type="entry name" value="Formyl_transf_N"/>
</dbReference>
<dbReference type="EMBL" id="QXFJ01000011">
    <property type="protein sequence ID" value="RIV72556.1"/>
    <property type="molecule type" value="Genomic_DNA"/>
</dbReference>
<evidence type="ECO:0000313" key="4">
    <source>
        <dbReference type="Proteomes" id="UP000284189"/>
    </source>
</evidence>